<feature type="region of interest" description="Disordered" evidence="3">
    <location>
        <begin position="848"/>
        <end position="895"/>
    </location>
</feature>
<evidence type="ECO:0000256" key="1">
    <source>
        <dbReference type="ARBA" id="ARBA00004123"/>
    </source>
</evidence>
<dbReference type="Pfam" id="PF03735">
    <property type="entry name" value="ENT"/>
    <property type="match status" value="1"/>
</dbReference>
<dbReference type="GO" id="GO:0005654">
    <property type="term" value="C:nucleoplasm"/>
    <property type="evidence" value="ECO:0007669"/>
    <property type="project" value="TreeGrafter"/>
</dbReference>
<feature type="region of interest" description="Disordered" evidence="3">
    <location>
        <begin position="686"/>
        <end position="751"/>
    </location>
</feature>
<dbReference type="SMART" id="SM01191">
    <property type="entry name" value="ENT"/>
    <property type="match status" value="1"/>
</dbReference>
<feature type="region of interest" description="Disordered" evidence="3">
    <location>
        <begin position="215"/>
        <end position="234"/>
    </location>
</feature>
<feature type="region of interest" description="Disordered" evidence="3">
    <location>
        <begin position="332"/>
        <end position="383"/>
    </location>
</feature>
<evidence type="ECO:0000256" key="2">
    <source>
        <dbReference type="ARBA" id="ARBA00023242"/>
    </source>
</evidence>
<name>A0AAV4Q4X5_9ARAC</name>
<dbReference type="EMBL" id="BPLQ01003678">
    <property type="protein sequence ID" value="GIY02463.1"/>
    <property type="molecule type" value="Genomic_DNA"/>
</dbReference>
<dbReference type="AlphaFoldDB" id="A0AAV4Q4X5"/>
<comment type="caution">
    <text evidence="5">The sequence shown here is derived from an EMBL/GenBank/DDBJ whole genome shotgun (WGS) entry which is preliminary data.</text>
</comment>
<evidence type="ECO:0000313" key="5">
    <source>
        <dbReference type="EMBL" id="GIY02463.1"/>
    </source>
</evidence>
<comment type="subcellular location">
    <subcellularLocation>
        <location evidence="1">Nucleus</location>
    </subcellularLocation>
</comment>
<gene>
    <name evidence="5" type="primary">EMSY</name>
    <name evidence="5" type="ORF">CDAR_369781</name>
</gene>
<feature type="compositionally biased region" description="Polar residues" evidence="3">
    <location>
        <begin position="868"/>
        <end position="889"/>
    </location>
</feature>
<organism evidence="5 6">
    <name type="scientific">Caerostris darwini</name>
    <dbReference type="NCBI Taxonomy" id="1538125"/>
    <lineage>
        <taxon>Eukaryota</taxon>
        <taxon>Metazoa</taxon>
        <taxon>Ecdysozoa</taxon>
        <taxon>Arthropoda</taxon>
        <taxon>Chelicerata</taxon>
        <taxon>Arachnida</taxon>
        <taxon>Araneae</taxon>
        <taxon>Araneomorphae</taxon>
        <taxon>Entelegynae</taxon>
        <taxon>Araneoidea</taxon>
        <taxon>Araneidae</taxon>
        <taxon>Caerostris</taxon>
    </lineage>
</organism>
<feature type="compositionally biased region" description="Polar residues" evidence="3">
    <location>
        <begin position="711"/>
        <end position="751"/>
    </location>
</feature>
<evidence type="ECO:0000259" key="4">
    <source>
        <dbReference type="PROSITE" id="PS51138"/>
    </source>
</evidence>
<feature type="compositionally biased region" description="Low complexity" evidence="3">
    <location>
        <begin position="335"/>
        <end position="359"/>
    </location>
</feature>
<evidence type="ECO:0000313" key="6">
    <source>
        <dbReference type="Proteomes" id="UP001054837"/>
    </source>
</evidence>
<dbReference type="InterPro" id="IPR036142">
    <property type="entry name" value="ENT_dom-like_sf"/>
</dbReference>
<dbReference type="SUPFAM" id="SSF158639">
    <property type="entry name" value="ENT-like"/>
    <property type="match status" value="1"/>
</dbReference>
<dbReference type="PANTHER" id="PTHR16500:SF3">
    <property type="entry name" value="BRCA2-INTERACTING TRANSCRIPTIONAL REPRESSOR EMSY"/>
    <property type="match status" value="1"/>
</dbReference>
<sequence length="895" mass="96624">MPFSRNYCHQIPDKKYSRKMWPMYVDYTDEECKHFLRNIEVEAYASMVTAFRAQGSLTKEKRKMLQELCSMLSISEERHKAEVRRVVNDEHLHTIAERLFGPNTATEWAIEGRRILPLVNRLVPQTVFTEIANTVASSQIARNASLPLPGKTGSKMSNGTETMACRKRKEHIISDSSISPQKMSAMDSHFFRSLHHHDCQNSGISEQVPDVSLSSENFPVSETGTPNSSSVTDSSLQRTISTVATHPTQAALTIAKSKHQILKSSSTFSNFDHLNSNLASKGVSLSPIPVISHEEHVSTASDVVKSLSDAKITPRPLSSLSSMKSSTIVIPTNLSSTSSTSSSSSSSSDRISTSSSTISQNKYLSHIRTKPSGHTRQNLPAGLGIKLTPQSQISQRVTVSPKSSSVQVKPDNATIFTRKTTSVIFPTSMSDNSTSQFPQTISNDLTITKTPIIKPSPKPESQAVLNQQSVSKQSTIGKNMPKTSTTTVTTSYTYATTTLASTCISRPLFSSKGGSKTLSPVIFNVATTSCAPHQTNMKTAAVIQSESSKPAAQLITKSTTIGISPSHLKINTANPQTIQYRNDGGLVRSARIVNISQPVGARLPCAISSSTFSAIGLSSSPTALRVTLPAGTLNTTNSIRVTSQTKPNVIVVHKAQMWPRQPAAAVFMSSVPSKKLSNDVQEVVAQKADKNKPSGIKPIPRAIVPPRPQSPVVSITPIKSSETNPVSQSSTTQLENSTSDNQNVKSSDNNNEMQCKKNLLADVMEASGILDGNTVDKSSKDKTSTIKSNKEISNMSNHQSIEIRVSEVCHTNSSTSDAISRLSESNASKVDITSNKGDSVLSIQIDRSGKDVSKQVPAEALPKESDTVILSSHSMNENLKSNIVSTSQKEVTKDS</sequence>
<feature type="region of interest" description="Disordered" evidence="3">
    <location>
        <begin position="456"/>
        <end position="483"/>
    </location>
</feature>
<dbReference type="GO" id="GO:0006355">
    <property type="term" value="P:regulation of DNA-templated transcription"/>
    <property type="evidence" value="ECO:0007669"/>
    <property type="project" value="InterPro"/>
</dbReference>
<feature type="domain" description="ENT" evidence="4">
    <location>
        <begin position="32"/>
        <end position="116"/>
    </location>
</feature>
<dbReference type="InterPro" id="IPR033482">
    <property type="entry name" value="EMSY"/>
</dbReference>
<feature type="compositionally biased region" description="Basic and acidic residues" evidence="3">
    <location>
        <begin position="777"/>
        <end position="790"/>
    </location>
</feature>
<keyword evidence="6" id="KW-1185">Reference proteome</keyword>
<proteinExistence type="predicted"/>
<dbReference type="PROSITE" id="PS51138">
    <property type="entry name" value="ENT"/>
    <property type="match status" value="1"/>
</dbReference>
<feature type="compositionally biased region" description="Polar residues" evidence="3">
    <location>
        <begin position="463"/>
        <end position="477"/>
    </location>
</feature>
<dbReference type="Gene3D" id="1.10.1240.40">
    <property type="entry name" value="ENT domain"/>
    <property type="match status" value="1"/>
</dbReference>
<evidence type="ECO:0000256" key="3">
    <source>
        <dbReference type="SAM" id="MobiDB-lite"/>
    </source>
</evidence>
<dbReference type="Proteomes" id="UP001054837">
    <property type="component" value="Unassembled WGS sequence"/>
</dbReference>
<feature type="region of interest" description="Disordered" evidence="3">
    <location>
        <begin position="771"/>
        <end position="792"/>
    </location>
</feature>
<dbReference type="InterPro" id="IPR005491">
    <property type="entry name" value="ENT_dom"/>
</dbReference>
<protein>
    <submittedName>
        <fullName evidence="5">BRCA2-interacting transcriptional repressor EMSY</fullName>
    </submittedName>
</protein>
<dbReference type="PANTHER" id="PTHR16500">
    <property type="entry name" value="BRCA2-INTERACTING TRANSCRIPTIONAL REPRESSOR EMSY"/>
    <property type="match status" value="1"/>
</dbReference>
<accession>A0AAV4Q4X5</accession>
<reference evidence="5 6" key="1">
    <citation type="submission" date="2021-06" db="EMBL/GenBank/DDBJ databases">
        <title>Caerostris darwini draft genome.</title>
        <authorList>
            <person name="Kono N."/>
            <person name="Arakawa K."/>
        </authorList>
    </citation>
    <scope>NUCLEOTIDE SEQUENCE [LARGE SCALE GENOMIC DNA]</scope>
</reference>
<keyword evidence="2" id="KW-0539">Nucleus</keyword>